<dbReference type="PIRSF" id="PIRSF006470">
    <property type="entry name" value="DctB"/>
    <property type="match status" value="1"/>
</dbReference>
<protein>
    <submittedName>
        <fullName evidence="5">C4-dicarboxylate ABC transporter</fullName>
    </submittedName>
</protein>
<sequence length="327" mass="36606">MNKITSALLVVGSLTLLSFNANARVYKLATNVPSDGAPGQLLTQFAEAVDHRTEGRVSFRIYWNGTLGGQEQYIQQVQSGVIDAGLINSGTLENLVPQIGVLNLPYIFRSTEEFESTMTNPEVTQLIQEATSDRNLNTLGFLNNGFRSVYTTKNVQNLDDLKGLKIRTVPSDTYIKTFRAFGAVATPMDFSEIYSALQQGVIDGAEGGLGALWELNFGEVTKYAIRTEHTRLTDFVLASPRFTKRVGEADYQILQEEFDKVSIKSISFIEEQITESENMAMEKMNVKFTSIDKDELIERIEPLYEEAQDDSNKKELINKILTIQNRS</sequence>
<dbReference type="OrthoDB" id="8690069at2"/>
<feature type="signal peptide" evidence="4">
    <location>
        <begin position="1"/>
        <end position="23"/>
    </location>
</feature>
<feature type="chain" id="PRO_5021297969" evidence="4">
    <location>
        <begin position="24"/>
        <end position="327"/>
    </location>
</feature>
<accession>A0A4Y3HZU4</accession>
<comment type="caution">
    <text evidence="5">The sequence shown here is derived from an EMBL/GenBank/DDBJ whole genome shotgun (WGS) entry which is preliminary data.</text>
</comment>
<reference evidence="5 6" key="1">
    <citation type="submission" date="2019-06" db="EMBL/GenBank/DDBJ databases">
        <title>Whole genome shotgun sequence of Vibrio inusitatus NBRC 102082.</title>
        <authorList>
            <person name="Hosoyama A."/>
            <person name="Uohara A."/>
            <person name="Ohji S."/>
            <person name="Ichikawa N."/>
        </authorList>
    </citation>
    <scope>NUCLEOTIDE SEQUENCE [LARGE SCALE GENOMIC DNA]</scope>
    <source>
        <strain evidence="5 6">NBRC 102082</strain>
    </source>
</reference>
<proteinExistence type="inferred from homology"/>
<organism evidence="5 6">
    <name type="scientific">Vibrio inusitatus NBRC 102082</name>
    <dbReference type="NCBI Taxonomy" id="1219070"/>
    <lineage>
        <taxon>Bacteria</taxon>
        <taxon>Pseudomonadati</taxon>
        <taxon>Pseudomonadota</taxon>
        <taxon>Gammaproteobacteria</taxon>
        <taxon>Vibrionales</taxon>
        <taxon>Vibrionaceae</taxon>
        <taxon>Vibrio</taxon>
    </lineage>
</organism>
<evidence type="ECO:0000256" key="1">
    <source>
        <dbReference type="ARBA" id="ARBA00009023"/>
    </source>
</evidence>
<dbReference type="Gene3D" id="3.40.190.170">
    <property type="entry name" value="Bacterial extracellular solute-binding protein, family 7"/>
    <property type="match status" value="1"/>
</dbReference>
<dbReference type="InterPro" id="IPR038404">
    <property type="entry name" value="TRAP_DctP_sf"/>
</dbReference>
<dbReference type="NCBIfam" id="TIGR00787">
    <property type="entry name" value="dctP"/>
    <property type="match status" value="1"/>
</dbReference>
<keyword evidence="3 4" id="KW-0732">Signal</keyword>
<dbReference type="GO" id="GO:0030288">
    <property type="term" value="C:outer membrane-bounded periplasmic space"/>
    <property type="evidence" value="ECO:0007669"/>
    <property type="project" value="InterPro"/>
</dbReference>
<name>A0A4Y3HZU4_9VIBR</name>
<evidence type="ECO:0000256" key="3">
    <source>
        <dbReference type="ARBA" id="ARBA00022729"/>
    </source>
</evidence>
<evidence type="ECO:0000256" key="2">
    <source>
        <dbReference type="ARBA" id="ARBA00022448"/>
    </source>
</evidence>
<evidence type="ECO:0000313" key="5">
    <source>
        <dbReference type="EMBL" id="GEA52122.1"/>
    </source>
</evidence>
<dbReference type="PANTHER" id="PTHR33376">
    <property type="match status" value="1"/>
</dbReference>
<dbReference type="NCBIfam" id="NF037995">
    <property type="entry name" value="TRAP_S1"/>
    <property type="match status" value="1"/>
</dbReference>
<dbReference type="EMBL" id="BJLF01000016">
    <property type="protein sequence ID" value="GEA52122.1"/>
    <property type="molecule type" value="Genomic_DNA"/>
</dbReference>
<keyword evidence="6" id="KW-1185">Reference proteome</keyword>
<dbReference type="Pfam" id="PF03480">
    <property type="entry name" value="DctP"/>
    <property type="match status" value="1"/>
</dbReference>
<evidence type="ECO:0000313" key="6">
    <source>
        <dbReference type="Proteomes" id="UP000318717"/>
    </source>
</evidence>
<dbReference type="InterPro" id="IPR004682">
    <property type="entry name" value="TRAP_DctP"/>
</dbReference>
<dbReference type="Proteomes" id="UP000318717">
    <property type="component" value="Unassembled WGS sequence"/>
</dbReference>
<dbReference type="InterPro" id="IPR018389">
    <property type="entry name" value="DctP_fam"/>
</dbReference>
<comment type="similarity">
    <text evidence="1">Belongs to the bacterial solute-binding protein 7 family.</text>
</comment>
<dbReference type="AlphaFoldDB" id="A0A4Y3HZU4"/>
<gene>
    <name evidence="5" type="ORF">VIN01S_29260</name>
</gene>
<keyword evidence="2" id="KW-0813">Transport</keyword>
<evidence type="ECO:0000256" key="4">
    <source>
        <dbReference type="SAM" id="SignalP"/>
    </source>
</evidence>
<dbReference type="GO" id="GO:0055085">
    <property type="term" value="P:transmembrane transport"/>
    <property type="evidence" value="ECO:0007669"/>
    <property type="project" value="InterPro"/>
</dbReference>
<dbReference type="PANTHER" id="PTHR33376:SF7">
    <property type="entry name" value="C4-DICARBOXYLATE-BINDING PROTEIN DCTB"/>
    <property type="match status" value="1"/>
</dbReference>
<dbReference type="RefSeq" id="WP_141346578.1">
    <property type="nucleotide sequence ID" value="NZ_BJLF01000016.1"/>
</dbReference>